<dbReference type="Pfam" id="PF00990">
    <property type="entry name" value="GGDEF"/>
    <property type="match status" value="1"/>
</dbReference>
<feature type="transmembrane region" description="Helical" evidence="1">
    <location>
        <begin position="259"/>
        <end position="281"/>
    </location>
</feature>
<dbReference type="NCBIfam" id="TIGR00277">
    <property type="entry name" value="HDIG"/>
    <property type="match status" value="1"/>
</dbReference>
<dbReference type="PROSITE" id="PS51831">
    <property type="entry name" value="HD"/>
    <property type="match status" value="1"/>
</dbReference>
<dbReference type="InterPro" id="IPR006674">
    <property type="entry name" value="HD_domain"/>
</dbReference>
<dbReference type="InterPro" id="IPR043128">
    <property type="entry name" value="Rev_trsase/Diguanyl_cyclase"/>
</dbReference>
<keyword evidence="5" id="KW-0808">Transferase</keyword>
<gene>
    <name evidence="5" type="ORF">EDD60_10435</name>
</gene>
<dbReference type="PANTHER" id="PTHR43155:SF2">
    <property type="entry name" value="CYCLIC DI-GMP PHOSPHODIESTERASE PA4108"/>
    <property type="match status" value="1"/>
</dbReference>
<keyword evidence="6" id="KW-1185">Reference proteome</keyword>
<dbReference type="GO" id="GO:0016740">
    <property type="term" value="F:transferase activity"/>
    <property type="evidence" value="ECO:0007669"/>
    <property type="project" value="UniProtKB-KW"/>
</dbReference>
<dbReference type="AlphaFoldDB" id="A0A4R3Z6K0"/>
<dbReference type="PROSITE" id="PS50887">
    <property type="entry name" value="GGDEF"/>
    <property type="match status" value="1"/>
</dbReference>
<dbReference type="SUPFAM" id="SSF55073">
    <property type="entry name" value="Nucleotide cyclase"/>
    <property type="match status" value="1"/>
</dbReference>
<dbReference type="CDD" id="cd00077">
    <property type="entry name" value="HDc"/>
    <property type="match status" value="1"/>
</dbReference>
<dbReference type="SUPFAM" id="SSF109604">
    <property type="entry name" value="HD-domain/PDEase-like"/>
    <property type="match status" value="1"/>
</dbReference>
<dbReference type="PROSITE" id="PS51832">
    <property type="entry name" value="HD_GYP"/>
    <property type="match status" value="1"/>
</dbReference>
<evidence type="ECO:0000259" key="3">
    <source>
        <dbReference type="PROSITE" id="PS51831"/>
    </source>
</evidence>
<dbReference type="InterPro" id="IPR006675">
    <property type="entry name" value="HDIG_dom"/>
</dbReference>
<feature type="transmembrane region" description="Helical" evidence="1">
    <location>
        <begin position="220"/>
        <end position="239"/>
    </location>
</feature>
<dbReference type="NCBIfam" id="TIGR00254">
    <property type="entry name" value="GGDEF"/>
    <property type="match status" value="1"/>
</dbReference>
<dbReference type="Gene3D" id="3.30.450.40">
    <property type="match status" value="1"/>
</dbReference>
<dbReference type="SMART" id="SM00267">
    <property type="entry name" value="GGDEF"/>
    <property type="match status" value="1"/>
</dbReference>
<dbReference type="GeneID" id="98914730"/>
<evidence type="ECO:0000256" key="1">
    <source>
        <dbReference type="SAM" id="Phobius"/>
    </source>
</evidence>
<name>A0A4R3Z6K0_9FIRM</name>
<sequence>MTHYAIIPIIALLLYLLMFLSLIMIKKNETIYAFMEVLLAMIAWTMGSFFMRLNVFPFVNFWFYFSLVGILLFLPTLYNFIIKYLRIEKRINQQFWTLLMLGIWAINCFVPIFIEAPQLIDQGYVYDFSWTIVFLFFILLCVLIDMIYTIHKAQKKDLTIYKQLIPIFLGANILILGHLCLLCPSFKGFPIDVLSGIPMAICLFYALYKNQLFEMNLLISRVNCYYVAMIIVILIYYRIFPYIDIVMKEKYLLKPYQIAMILIFVVVLSMVVVCIILEYLLNLVFGKKEVIQSQCIQELGEFLSQLKRHQEIFEKLEDCLKKGLQVENVYLFYIQDDLYKIQNNDSDFTFQMDEILLASLYQEKSCLLVKALQKSLNYQKIEPLLRQKIEEKNIECLALLQNGDKILGLIALPHKLSKERYTKIDLNFLKSVSSVTSIAIENAILYEEAYQEARKDYLTGVANRRYLYEVLQKCQYEKRFEYGSFIMVSIDDFKLYNQLYGTAEGNLALVQIAHAIRSCLVDEEMVARYTGKVFAVILPGKGGHYAYQVAEQFSKKILLLNEQTGQNAMKALTVSCGIASGSCTKDGFEEVMQQADEALYYAKQAGKNQIKVYKKGQTPSHLTDVKGAASSYVSTIYALMAAIDAKDHYTFSHSENVAYYAQELAKAYGMDEEAVKIIYEAGLLHDIGKIGIDESIINKPGKLTDQEYETIKGHVELAVGIIRHLPSLDYVIPAVIGHHERYDGKGYPRRLKGEGIPLMARILCIADSFDAMVSKRSYKQEMDVQTALKIIDEEAGYQFDPQLAHIFIELVKNQQIEVR</sequence>
<comment type="caution">
    <text evidence="5">The sequence shown here is derived from an EMBL/GenBank/DDBJ whole genome shotgun (WGS) entry which is preliminary data.</text>
</comment>
<evidence type="ECO:0000313" key="5">
    <source>
        <dbReference type="EMBL" id="TCW01218.1"/>
    </source>
</evidence>
<dbReference type="Gene3D" id="1.10.3210.10">
    <property type="entry name" value="Hypothetical protein af1432"/>
    <property type="match status" value="1"/>
</dbReference>
<feature type="transmembrane region" description="Helical" evidence="1">
    <location>
        <begin position="61"/>
        <end position="82"/>
    </location>
</feature>
<dbReference type="SMART" id="SM00471">
    <property type="entry name" value="HDc"/>
    <property type="match status" value="1"/>
</dbReference>
<keyword evidence="1" id="KW-0472">Membrane</keyword>
<feature type="transmembrane region" description="Helical" evidence="1">
    <location>
        <begin position="160"/>
        <end position="179"/>
    </location>
</feature>
<feature type="domain" description="HD" evidence="3">
    <location>
        <begin position="650"/>
        <end position="772"/>
    </location>
</feature>
<feature type="transmembrane region" description="Helical" evidence="1">
    <location>
        <begin position="128"/>
        <end position="148"/>
    </location>
</feature>
<dbReference type="InterPro" id="IPR003607">
    <property type="entry name" value="HD/PDEase_dom"/>
</dbReference>
<feature type="transmembrane region" description="Helical" evidence="1">
    <location>
        <begin position="94"/>
        <end position="116"/>
    </location>
</feature>
<dbReference type="Proteomes" id="UP000295515">
    <property type="component" value="Unassembled WGS sequence"/>
</dbReference>
<dbReference type="Pfam" id="PF13487">
    <property type="entry name" value="HD_5"/>
    <property type="match status" value="1"/>
</dbReference>
<dbReference type="RefSeq" id="WP_066449551.1">
    <property type="nucleotide sequence ID" value="NZ_JANKBF010000006.1"/>
</dbReference>
<feature type="transmembrane region" description="Helical" evidence="1">
    <location>
        <begin position="6"/>
        <end position="25"/>
    </location>
</feature>
<dbReference type="InterPro" id="IPR029787">
    <property type="entry name" value="Nucleotide_cyclase"/>
</dbReference>
<feature type="transmembrane region" description="Helical" evidence="1">
    <location>
        <begin position="37"/>
        <end position="55"/>
    </location>
</feature>
<dbReference type="CDD" id="cd01949">
    <property type="entry name" value="GGDEF"/>
    <property type="match status" value="1"/>
</dbReference>
<dbReference type="InterPro" id="IPR000160">
    <property type="entry name" value="GGDEF_dom"/>
</dbReference>
<reference evidence="5 6" key="1">
    <citation type="submission" date="2019-03" db="EMBL/GenBank/DDBJ databases">
        <title>Genomic Encyclopedia of Type Strains, Phase IV (KMG-IV): sequencing the most valuable type-strain genomes for metagenomic binning, comparative biology and taxonomic classification.</title>
        <authorList>
            <person name="Goeker M."/>
        </authorList>
    </citation>
    <scope>NUCLEOTIDE SEQUENCE [LARGE SCALE GENOMIC DNA]</scope>
    <source>
        <strain evidence="5 6">DSM 29487</strain>
    </source>
</reference>
<dbReference type="PANTHER" id="PTHR43155">
    <property type="entry name" value="CYCLIC DI-GMP PHOSPHODIESTERASE PA4108-RELATED"/>
    <property type="match status" value="1"/>
</dbReference>
<evidence type="ECO:0000259" key="2">
    <source>
        <dbReference type="PROSITE" id="PS50887"/>
    </source>
</evidence>
<feature type="domain" description="GGDEF" evidence="2">
    <location>
        <begin position="481"/>
        <end position="615"/>
    </location>
</feature>
<dbReference type="EMBL" id="SMCQ01000004">
    <property type="protein sequence ID" value="TCW01218.1"/>
    <property type="molecule type" value="Genomic_DNA"/>
</dbReference>
<dbReference type="SMART" id="SM00065">
    <property type="entry name" value="GAF"/>
    <property type="match status" value="1"/>
</dbReference>
<dbReference type="InterPro" id="IPR003018">
    <property type="entry name" value="GAF"/>
</dbReference>
<organism evidence="5 6">
    <name type="scientific">Longibaculum muris</name>
    <dbReference type="NCBI Taxonomy" id="1796628"/>
    <lineage>
        <taxon>Bacteria</taxon>
        <taxon>Bacillati</taxon>
        <taxon>Bacillota</taxon>
        <taxon>Erysipelotrichia</taxon>
        <taxon>Erysipelotrichales</taxon>
        <taxon>Coprobacillaceae</taxon>
        <taxon>Longibaculum</taxon>
    </lineage>
</organism>
<evidence type="ECO:0000259" key="4">
    <source>
        <dbReference type="PROSITE" id="PS51832"/>
    </source>
</evidence>
<dbReference type="InterPro" id="IPR037522">
    <property type="entry name" value="HD_GYP_dom"/>
</dbReference>
<feature type="domain" description="HD-GYP" evidence="4">
    <location>
        <begin position="628"/>
        <end position="819"/>
    </location>
</feature>
<dbReference type="Gene3D" id="3.30.70.270">
    <property type="match status" value="1"/>
</dbReference>
<proteinExistence type="predicted"/>
<accession>A0A4R3Z6K0</accession>
<dbReference type="InterPro" id="IPR029016">
    <property type="entry name" value="GAF-like_dom_sf"/>
</dbReference>
<keyword evidence="1" id="KW-1133">Transmembrane helix</keyword>
<keyword evidence="1" id="KW-0812">Transmembrane</keyword>
<dbReference type="SUPFAM" id="SSF55781">
    <property type="entry name" value="GAF domain-like"/>
    <property type="match status" value="1"/>
</dbReference>
<protein>
    <submittedName>
        <fullName evidence="5">Diguanylate cyclase (GGDEF)-like protein/putative nucleotidyltransferase with HDIG domain</fullName>
    </submittedName>
</protein>
<evidence type="ECO:0000313" key="6">
    <source>
        <dbReference type="Proteomes" id="UP000295515"/>
    </source>
</evidence>